<reference evidence="2 3" key="1">
    <citation type="journal article" date="2018" name="BMC Genomics">
        <title>Comparative genome analyses reveal sequence features reflecting distinct modes of host-adaptation between dicot and monocot powdery mildew.</title>
        <authorList>
            <person name="Wu Y."/>
            <person name="Ma X."/>
            <person name="Pan Z."/>
            <person name="Kale S.D."/>
            <person name="Song Y."/>
            <person name="King H."/>
            <person name="Zhang Q."/>
            <person name="Presley C."/>
            <person name="Deng X."/>
            <person name="Wei C.I."/>
            <person name="Xiao S."/>
        </authorList>
    </citation>
    <scope>NUCLEOTIDE SEQUENCE [LARGE SCALE GENOMIC DNA]</scope>
    <source>
        <strain evidence="2">UCSC1</strain>
    </source>
</reference>
<name>A0A420J3T2_9PEZI</name>
<keyword evidence="1" id="KW-0732">Signal</keyword>
<proteinExistence type="predicted"/>
<gene>
    <name evidence="2" type="ORF">GcC1_c13151o55</name>
</gene>
<accession>A0A420J3T2</accession>
<dbReference type="Proteomes" id="UP000285405">
    <property type="component" value="Unassembled WGS sequence"/>
</dbReference>
<evidence type="ECO:0000313" key="3">
    <source>
        <dbReference type="Proteomes" id="UP000285405"/>
    </source>
</evidence>
<feature type="chain" id="PRO_5019398098" description="Secreted protein" evidence="1">
    <location>
        <begin position="18"/>
        <end position="72"/>
    </location>
</feature>
<evidence type="ECO:0000313" key="2">
    <source>
        <dbReference type="EMBL" id="RKF81424.1"/>
    </source>
</evidence>
<protein>
    <recommendedName>
        <fullName evidence="4">Secreted protein</fullName>
    </recommendedName>
</protein>
<dbReference type="EMBL" id="MCBR01002629">
    <property type="protein sequence ID" value="RKF81424.1"/>
    <property type="molecule type" value="Genomic_DNA"/>
</dbReference>
<evidence type="ECO:0000256" key="1">
    <source>
        <dbReference type="SAM" id="SignalP"/>
    </source>
</evidence>
<organism evidence="2 3">
    <name type="scientific">Golovinomyces cichoracearum</name>
    <dbReference type="NCBI Taxonomy" id="62708"/>
    <lineage>
        <taxon>Eukaryota</taxon>
        <taxon>Fungi</taxon>
        <taxon>Dikarya</taxon>
        <taxon>Ascomycota</taxon>
        <taxon>Pezizomycotina</taxon>
        <taxon>Leotiomycetes</taxon>
        <taxon>Erysiphales</taxon>
        <taxon>Erysiphaceae</taxon>
        <taxon>Golovinomyces</taxon>
    </lineage>
</organism>
<comment type="caution">
    <text evidence="2">The sequence shown here is derived from an EMBL/GenBank/DDBJ whole genome shotgun (WGS) entry which is preliminary data.</text>
</comment>
<sequence>MKFGVPSRLWLLFGVSARLRSISSPFTGELSIACCGKIMERCVLDRLKSGDGRSCLEESVRNELGGELLSMV</sequence>
<dbReference type="AlphaFoldDB" id="A0A420J3T2"/>
<feature type="signal peptide" evidence="1">
    <location>
        <begin position="1"/>
        <end position="17"/>
    </location>
</feature>
<evidence type="ECO:0008006" key="4">
    <source>
        <dbReference type="Google" id="ProtNLM"/>
    </source>
</evidence>